<reference evidence="1 2" key="1">
    <citation type="submission" date="2012-01" db="EMBL/GenBank/DDBJ databases">
        <title>The Genome Sequence of Helcococcus kunzii ATCC 51366.</title>
        <authorList>
            <consortium name="The Broad Institute Genome Sequencing Platform"/>
            <person name="Earl A."/>
            <person name="Ward D."/>
            <person name="Feldgarden M."/>
            <person name="Gevers D."/>
            <person name="Huys G."/>
            <person name="Young S.K."/>
            <person name="Zeng Q."/>
            <person name="Gargeya S."/>
            <person name="Fitzgerald M."/>
            <person name="Haas B."/>
            <person name="Abouelleil A."/>
            <person name="Alvarado L."/>
            <person name="Arachchi H.M."/>
            <person name="Berlin A."/>
            <person name="Chapman S.B."/>
            <person name="Gearin G."/>
            <person name="Goldberg J."/>
            <person name="Griggs A."/>
            <person name="Gujja S."/>
            <person name="Hansen M."/>
            <person name="Heiman D."/>
            <person name="Howarth C."/>
            <person name="Larimer J."/>
            <person name="Lui A."/>
            <person name="MacDonald P.J.P."/>
            <person name="McCowen C."/>
            <person name="Montmayeur A."/>
            <person name="Murphy C."/>
            <person name="Neiman D."/>
            <person name="Pearson M."/>
            <person name="Priest M."/>
            <person name="Roberts A."/>
            <person name="Saif S."/>
            <person name="Shea T."/>
            <person name="Sisk P."/>
            <person name="Stolte C."/>
            <person name="Sykes S."/>
            <person name="Wortman J."/>
            <person name="Nusbaum C."/>
            <person name="Birren B."/>
        </authorList>
    </citation>
    <scope>NUCLEOTIDE SEQUENCE [LARGE SCALE GENOMIC DNA]</scope>
    <source>
        <strain evidence="1 2">ATCC 51366</strain>
    </source>
</reference>
<dbReference type="Gene3D" id="3.30.70.2970">
    <property type="entry name" value="Protein of unknown function (DUF541), domain 2"/>
    <property type="match status" value="1"/>
</dbReference>
<organism evidence="1 2">
    <name type="scientific">Helcococcus kunzii ATCC 51366</name>
    <dbReference type="NCBI Taxonomy" id="883114"/>
    <lineage>
        <taxon>Bacteria</taxon>
        <taxon>Bacillati</taxon>
        <taxon>Bacillota</taxon>
        <taxon>Tissierellia</taxon>
        <taxon>Tissierellales</taxon>
        <taxon>Peptoniphilaceae</taxon>
        <taxon>Helcococcus</taxon>
    </lineage>
</organism>
<dbReference type="STRING" id="883114.HMPREF9709_01528"/>
<evidence type="ECO:0008006" key="3">
    <source>
        <dbReference type="Google" id="ProtNLM"/>
    </source>
</evidence>
<protein>
    <recommendedName>
        <fullName evidence="3">SIMPL domain-containing protein</fullName>
    </recommendedName>
</protein>
<sequence length="216" mass="24826">MEKTITVRGTGSLSVKPNYIEISINLATKHMNYEEAYNNSLEKIDKLNSAISNAGFSADKLKTTNFNIESRYKSIRDENDEYQQIFDGYEVYHSLKLGFDFNLNDLNRVLSEITKSANNPNISIQFTVKDHSEIKEKLLEDVVKNAKQIAEVLCQNSNVTLGELITIDYSWQDINLYSSTEYRPKIMQESLMEKSIDINPDDIEISDSATFVWRIK</sequence>
<evidence type="ECO:0000313" key="1">
    <source>
        <dbReference type="EMBL" id="EHR32597.1"/>
    </source>
</evidence>
<proteinExistence type="predicted"/>
<dbReference type="GeneID" id="96999476"/>
<dbReference type="OrthoDB" id="850697at2"/>
<dbReference type="Proteomes" id="UP000004191">
    <property type="component" value="Unassembled WGS sequence"/>
</dbReference>
<gene>
    <name evidence="1" type="ORF">HMPREF9709_01528</name>
</gene>
<comment type="caution">
    <text evidence="1">The sequence shown here is derived from an EMBL/GenBank/DDBJ whole genome shotgun (WGS) entry which is preliminary data.</text>
</comment>
<accession>H3NQB7</accession>
<evidence type="ECO:0000313" key="2">
    <source>
        <dbReference type="Proteomes" id="UP000004191"/>
    </source>
</evidence>
<keyword evidence="2" id="KW-1185">Reference proteome</keyword>
<dbReference type="GO" id="GO:0006974">
    <property type="term" value="P:DNA damage response"/>
    <property type="evidence" value="ECO:0007669"/>
    <property type="project" value="TreeGrafter"/>
</dbReference>
<dbReference type="Pfam" id="PF04402">
    <property type="entry name" value="SIMPL"/>
    <property type="match status" value="1"/>
</dbReference>
<dbReference type="eggNOG" id="COG2968">
    <property type="taxonomic scope" value="Bacteria"/>
</dbReference>
<name>H3NQB7_9FIRM</name>
<dbReference type="PANTHER" id="PTHR34387:SF2">
    <property type="entry name" value="SLR1258 PROTEIN"/>
    <property type="match status" value="1"/>
</dbReference>
<dbReference type="InterPro" id="IPR052022">
    <property type="entry name" value="26kDa_periplasmic_antigen"/>
</dbReference>
<dbReference type="RefSeq" id="WP_005399043.1">
    <property type="nucleotide sequence ID" value="NZ_JH601088.1"/>
</dbReference>
<dbReference type="EMBL" id="AGEI01000028">
    <property type="protein sequence ID" value="EHR32597.1"/>
    <property type="molecule type" value="Genomic_DNA"/>
</dbReference>
<dbReference type="PANTHER" id="PTHR34387">
    <property type="entry name" value="SLR1258 PROTEIN"/>
    <property type="match status" value="1"/>
</dbReference>
<dbReference type="AlphaFoldDB" id="H3NQB7"/>
<dbReference type="HOGENOM" id="CLU_110106_0_0_9"/>
<dbReference type="InterPro" id="IPR007497">
    <property type="entry name" value="SIMPL/DUF541"/>
</dbReference>
<dbReference type="Gene3D" id="3.30.110.170">
    <property type="entry name" value="Protein of unknown function (DUF541), domain 1"/>
    <property type="match status" value="1"/>
</dbReference>